<proteinExistence type="inferred from homology"/>
<dbReference type="Gene3D" id="3.40.50.360">
    <property type="match status" value="1"/>
</dbReference>
<dbReference type="AlphaFoldDB" id="A0A2A5IWY1"/>
<evidence type="ECO:0000259" key="9">
    <source>
        <dbReference type="PROSITE" id="PS50902"/>
    </source>
</evidence>
<dbReference type="InterPro" id="IPR008254">
    <property type="entry name" value="Flavodoxin/NO_synth"/>
</dbReference>
<dbReference type="InterPro" id="IPR001226">
    <property type="entry name" value="Flavodoxin_CS"/>
</dbReference>
<evidence type="ECO:0000256" key="3">
    <source>
        <dbReference type="ARBA" id="ARBA00005267"/>
    </source>
</evidence>
<evidence type="ECO:0000256" key="4">
    <source>
        <dbReference type="ARBA" id="ARBA00022448"/>
    </source>
</evidence>
<keyword evidence="4 8" id="KW-0813">Transport</keyword>
<keyword evidence="7 8" id="KW-0249">Electron transport</keyword>
<protein>
    <recommendedName>
        <fullName evidence="8">Flavodoxin</fullName>
    </recommendedName>
</protein>
<comment type="similarity">
    <text evidence="3 8">Belongs to the flavodoxin family.</text>
</comment>
<dbReference type="NCBIfam" id="TIGR01753">
    <property type="entry name" value="flav_short"/>
    <property type="match status" value="1"/>
</dbReference>
<comment type="function">
    <text evidence="2 8">Low-potential electron donor to a number of redox enzymes.</text>
</comment>
<sequence>MTEKVLLVYATMSGNTEAMADLIEKGLKEAGASVDRHEAMDIDAELLNDYSHIMLGAYTWGDGDLPDDFIDLYEEMEELDLTGKAFAVFGSGDTSYEHFCGAVDLIEEKVKELGGDIALPSVKIELNPEGDEEEELISFGKQFVQLHQQEAG</sequence>
<evidence type="ECO:0000256" key="7">
    <source>
        <dbReference type="ARBA" id="ARBA00022982"/>
    </source>
</evidence>
<dbReference type="OrthoDB" id="9790745at2"/>
<dbReference type="NCBIfam" id="NF005246">
    <property type="entry name" value="PRK06756.1"/>
    <property type="match status" value="1"/>
</dbReference>
<dbReference type="GO" id="GO:0009055">
    <property type="term" value="F:electron transfer activity"/>
    <property type="evidence" value="ECO:0007669"/>
    <property type="project" value="UniProtKB-UniRule"/>
</dbReference>
<evidence type="ECO:0000256" key="1">
    <source>
        <dbReference type="ARBA" id="ARBA00001917"/>
    </source>
</evidence>
<dbReference type="PANTHER" id="PTHR42809">
    <property type="entry name" value="FLAVODOXIN 2"/>
    <property type="match status" value="1"/>
</dbReference>
<dbReference type="GO" id="GO:0016651">
    <property type="term" value="F:oxidoreductase activity, acting on NAD(P)H"/>
    <property type="evidence" value="ECO:0007669"/>
    <property type="project" value="UniProtKB-ARBA"/>
</dbReference>
<dbReference type="Proteomes" id="UP000228754">
    <property type="component" value="Unassembled WGS sequence"/>
</dbReference>
<dbReference type="InterPro" id="IPR029039">
    <property type="entry name" value="Flavoprotein-like_sf"/>
</dbReference>
<dbReference type="InterPro" id="IPR010087">
    <property type="entry name" value="Flav_short"/>
</dbReference>
<evidence type="ECO:0000256" key="6">
    <source>
        <dbReference type="ARBA" id="ARBA00022643"/>
    </source>
</evidence>
<dbReference type="EMBL" id="NKHG01000045">
    <property type="protein sequence ID" value="PCK21763.1"/>
    <property type="molecule type" value="Genomic_DNA"/>
</dbReference>
<keyword evidence="5 8" id="KW-0285">Flavoprotein</keyword>
<feature type="domain" description="Flavodoxin-like" evidence="9">
    <location>
        <begin position="5"/>
        <end position="144"/>
    </location>
</feature>
<evidence type="ECO:0000313" key="10">
    <source>
        <dbReference type="EMBL" id="PCK21763.1"/>
    </source>
</evidence>
<dbReference type="InterPro" id="IPR050619">
    <property type="entry name" value="Flavodoxin"/>
</dbReference>
<dbReference type="NCBIfam" id="NF005216">
    <property type="entry name" value="PRK06703.1"/>
    <property type="match status" value="1"/>
</dbReference>
<evidence type="ECO:0000256" key="2">
    <source>
        <dbReference type="ARBA" id="ARBA00003297"/>
    </source>
</evidence>
<evidence type="ECO:0000313" key="11">
    <source>
        <dbReference type="Proteomes" id="UP000228754"/>
    </source>
</evidence>
<comment type="cofactor">
    <cofactor evidence="1 8">
        <name>FMN</name>
        <dbReference type="ChEBI" id="CHEBI:58210"/>
    </cofactor>
</comment>
<dbReference type="SUPFAM" id="SSF52218">
    <property type="entry name" value="Flavoproteins"/>
    <property type="match status" value="1"/>
</dbReference>
<dbReference type="Pfam" id="PF00258">
    <property type="entry name" value="Flavodoxin_1"/>
    <property type="match status" value="1"/>
</dbReference>
<keyword evidence="6 8" id="KW-0288">FMN</keyword>
<dbReference type="InterPro" id="IPR001094">
    <property type="entry name" value="Flavdoxin-like"/>
</dbReference>
<dbReference type="PRINTS" id="PR00369">
    <property type="entry name" value="FLAVODOXIN"/>
</dbReference>
<evidence type="ECO:0000256" key="5">
    <source>
        <dbReference type="ARBA" id="ARBA00022630"/>
    </source>
</evidence>
<comment type="caution">
    <text evidence="10">The sequence shown here is derived from an EMBL/GenBank/DDBJ whole genome shotgun (WGS) entry which is preliminary data.</text>
</comment>
<dbReference type="PROSITE" id="PS50902">
    <property type="entry name" value="FLAVODOXIN_LIKE"/>
    <property type="match status" value="1"/>
</dbReference>
<accession>A0A2A5IWY1</accession>
<dbReference type="PROSITE" id="PS00201">
    <property type="entry name" value="FLAVODOXIN"/>
    <property type="match status" value="1"/>
</dbReference>
<organism evidence="10 11">
    <name type="scientific">Bacillus pumilus</name>
    <name type="common">Bacillus mesentericus</name>
    <dbReference type="NCBI Taxonomy" id="1408"/>
    <lineage>
        <taxon>Bacteria</taxon>
        <taxon>Bacillati</taxon>
        <taxon>Bacillota</taxon>
        <taxon>Bacilli</taxon>
        <taxon>Bacillales</taxon>
        <taxon>Bacillaceae</taxon>
        <taxon>Bacillus</taxon>
    </lineage>
</organism>
<reference evidence="10 11" key="1">
    <citation type="submission" date="2017-06" db="EMBL/GenBank/DDBJ databases">
        <title>Draft Genome Sequence of Bacillus sp Strain 36R Isolated from saline sediment at Atanasia, Sonora, Mexico.</title>
        <authorList>
            <person name="Sanchez Diaz R."/>
            <person name="Quiroz Macias M.E."/>
            <person name="Ibarra Gamez J.C."/>
            <person name="Enciso Ibarra J."/>
            <person name="Gomez Gil B."/>
            <person name="Galaviz Silva L."/>
        </authorList>
    </citation>
    <scope>NUCLEOTIDE SEQUENCE [LARGE SCALE GENOMIC DNA]</scope>
    <source>
        <strain evidence="10 11">36R_ATNSAL</strain>
    </source>
</reference>
<dbReference type="GO" id="GO:0010181">
    <property type="term" value="F:FMN binding"/>
    <property type="evidence" value="ECO:0007669"/>
    <property type="project" value="UniProtKB-UniRule"/>
</dbReference>
<evidence type="ECO:0000256" key="8">
    <source>
        <dbReference type="RuleBase" id="RU367037"/>
    </source>
</evidence>
<gene>
    <name evidence="10" type="ORF">CEY02_06645</name>
</gene>
<dbReference type="PANTHER" id="PTHR42809:SF1">
    <property type="entry name" value="FLAVODOXIN 1"/>
    <property type="match status" value="1"/>
</dbReference>
<name>A0A2A5IWY1_BACPU</name>